<evidence type="ECO:0000313" key="2">
    <source>
        <dbReference type="Proteomes" id="UP000250266"/>
    </source>
</evidence>
<feature type="non-terminal residue" evidence="1">
    <location>
        <position position="1"/>
    </location>
</feature>
<dbReference type="AlphaFoldDB" id="A0A8E2JIQ3"/>
<accession>A0A8E2JIQ3</accession>
<reference evidence="1 2" key="1">
    <citation type="journal article" date="2016" name="Nat. Commun.">
        <title>Ectomycorrhizal ecology is imprinted in the genome of the dominant symbiotic fungus Cenococcum geophilum.</title>
        <authorList>
            <consortium name="DOE Joint Genome Institute"/>
            <person name="Peter M."/>
            <person name="Kohler A."/>
            <person name="Ohm R.A."/>
            <person name="Kuo A."/>
            <person name="Krutzmann J."/>
            <person name="Morin E."/>
            <person name="Arend M."/>
            <person name="Barry K.W."/>
            <person name="Binder M."/>
            <person name="Choi C."/>
            <person name="Clum A."/>
            <person name="Copeland A."/>
            <person name="Grisel N."/>
            <person name="Haridas S."/>
            <person name="Kipfer T."/>
            <person name="LaButti K."/>
            <person name="Lindquist E."/>
            <person name="Lipzen A."/>
            <person name="Maire R."/>
            <person name="Meier B."/>
            <person name="Mihaltcheva S."/>
            <person name="Molinier V."/>
            <person name="Murat C."/>
            <person name="Poggeler S."/>
            <person name="Quandt C.A."/>
            <person name="Sperisen C."/>
            <person name="Tritt A."/>
            <person name="Tisserant E."/>
            <person name="Crous P.W."/>
            <person name="Henrissat B."/>
            <person name="Nehls U."/>
            <person name="Egli S."/>
            <person name="Spatafora J.W."/>
            <person name="Grigoriev I.V."/>
            <person name="Martin F.M."/>
        </authorList>
    </citation>
    <scope>NUCLEOTIDE SEQUENCE [LARGE SCALE GENOMIC DNA]</scope>
    <source>
        <strain evidence="1 2">CBS 459.81</strain>
    </source>
</reference>
<sequence length="62" mass="6656">WIGATIQRCGMIDGSANIAGTPEKFIGVADVEDITGSDFAFLFDVNVKGLLNRSRSHIIFAV</sequence>
<organism evidence="1 2">
    <name type="scientific">Lepidopterella palustris CBS 459.81</name>
    <dbReference type="NCBI Taxonomy" id="1314670"/>
    <lineage>
        <taxon>Eukaryota</taxon>
        <taxon>Fungi</taxon>
        <taxon>Dikarya</taxon>
        <taxon>Ascomycota</taxon>
        <taxon>Pezizomycotina</taxon>
        <taxon>Dothideomycetes</taxon>
        <taxon>Pleosporomycetidae</taxon>
        <taxon>Mytilinidiales</taxon>
        <taxon>Argynnaceae</taxon>
        <taxon>Lepidopterella</taxon>
    </lineage>
</organism>
<gene>
    <name evidence="1" type="ORF">K432DRAFT_290334</name>
</gene>
<name>A0A8E2JIQ3_9PEZI</name>
<evidence type="ECO:0000313" key="1">
    <source>
        <dbReference type="EMBL" id="OCK83807.1"/>
    </source>
</evidence>
<keyword evidence="2" id="KW-1185">Reference proteome</keyword>
<proteinExistence type="predicted"/>
<dbReference type="Proteomes" id="UP000250266">
    <property type="component" value="Unassembled WGS sequence"/>
</dbReference>
<protein>
    <submittedName>
        <fullName evidence="1">Uncharacterized protein</fullName>
    </submittedName>
</protein>
<dbReference type="EMBL" id="KV744852">
    <property type="protein sequence ID" value="OCK83807.1"/>
    <property type="molecule type" value="Genomic_DNA"/>
</dbReference>